<keyword evidence="2" id="KW-0862">Zinc</keyword>
<evidence type="ECO:0000256" key="3">
    <source>
        <dbReference type="SAM" id="MobiDB-lite"/>
    </source>
</evidence>
<dbReference type="OrthoDB" id="3205788at2759"/>
<proteinExistence type="predicted"/>
<gene>
    <name evidence="5" type="ORF">BDN70DRAFT_820720</name>
</gene>
<dbReference type="SUPFAM" id="SSF57756">
    <property type="entry name" value="Retrovirus zinc finger-like domains"/>
    <property type="match status" value="1"/>
</dbReference>
<evidence type="ECO:0000256" key="1">
    <source>
        <dbReference type="ARBA" id="ARBA00022664"/>
    </source>
</evidence>
<dbReference type="GO" id="GO:0008270">
    <property type="term" value="F:zinc ion binding"/>
    <property type="evidence" value="ECO:0007669"/>
    <property type="project" value="UniProtKB-KW"/>
</dbReference>
<dbReference type="Proteomes" id="UP000807469">
    <property type="component" value="Unassembled WGS sequence"/>
</dbReference>
<feature type="domain" description="CCHC-type" evidence="4">
    <location>
        <begin position="82"/>
        <end position="98"/>
    </location>
</feature>
<feature type="compositionally biased region" description="Polar residues" evidence="3">
    <location>
        <begin position="44"/>
        <end position="64"/>
    </location>
</feature>
<keyword evidence="2" id="KW-0479">Metal-binding</keyword>
<dbReference type="SMART" id="SM00343">
    <property type="entry name" value="ZnF_C2HC"/>
    <property type="match status" value="1"/>
</dbReference>
<keyword evidence="1" id="KW-0507">mRNA processing</keyword>
<feature type="compositionally biased region" description="Polar residues" evidence="3">
    <location>
        <begin position="102"/>
        <end position="117"/>
    </location>
</feature>
<feature type="compositionally biased region" description="Polar residues" evidence="3">
    <location>
        <begin position="19"/>
        <end position="33"/>
    </location>
</feature>
<name>A0A9P5YKR7_9AGAR</name>
<sequence length="258" mass="29076">MKPGLPLSGKRQLDRSLRSPVTKNTPLARQLNQPHVFPGGPRFNNFNSNTRPFNSSRPAQSNGKNIVPLSEKERADLLAAGKCFYCKEAGHMARNCPKRSSLKSGTNRPPGLSTFSIGQDKLGADTGDSEVEYIDDESIDKLRANSIEFIPSHFRLIDLAERERWSLPEPLSPPKSHLGNALELGAQHCLEWNAPYPGDAPTNWFDPMRPFYRFAVVEGEGDRYNIIDLHYYRSISIPGFLLRHPNFRLTEWYAAQLA</sequence>
<feature type="non-terminal residue" evidence="5">
    <location>
        <position position="258"/>
    </location>
</feature>
<evidence type="ECO:0000313" key="6">
    <source>
        <dbReference type="Proteomes" id="UP000807469"/>
    </source>
</evidence>
<accession>A0A9P5YKR7</accession>
<dbReference type="InterPro" id="IPR036875">
    <property type="entry name" value="Znf_CCHC_sf"/>
</dbReference>
<organism evidence="5 6">
    <name type="scientific">Pholiota conissans</name>
    <dbReference type="NCBI Taxonomy" id="109636"/>
    <lineage>
        <taxon>Eukaryota</taxon>
        <taxon>Fungi</taxon>
        <taxon>Dikarya</taxon>
        <taxon>Basidiomycota</taxon>
        <taxon>Agaricomycotina</taxon>
        <taxon>Agaricomycetes</taxon>
        <taxon>Agaricomycetidae</taxon>
        <taxon>Agaricales</taxon>
        <taxon>Agaricineae</taxon>
        <taxon>Strophariaceae</taxon>
        <taxon>Pholiota</taxon>
    </lineage>
</organism>
<feature type="region of interest" description="Disordered" evidence="3">
    <location>
        <begin position="99"/>
        <end position="121"/>
    </location>
</feature>
<evidence type="ECO:0000259" key="4">
    <source>
        <dbReference type="PROSITE" id="PS50158"/>
    </source>
</evidence>
<dbReference type="Pfam" id="PF00098">
    <property type="entry name" value="zf-CCHC"/>
    <property type="match status" value="1"/>
</dbReference>
<dbReference type="AlphaFoldDB" id="A0A9P5YKR7"/>
<feature type="region of interest" description="Disordered" evidence="3">
    <location>
        <begin position="1"/>
        <end position="64"/>
    </location>
</feature>
<dbReference type="EMBL" id="MU155812">
    <property type="protein sequence ID" value="KAF9470907.1"/>
    <property type="molecule type" value="Genomic_DNA"/>
</dbReference>
<evidence type="ECO:0000313" key="5">
    <source>
        <dbReference type="EMBL" id="KAF9470907.1"/>
    </source>
</evidence>
<dbReference type="InterPro" id="IPR001878">
    <property type="entry name" value="Znf_CCHC"/>
</dbReference>
<keyword evidence="2" id="KW-0863">Zinc-finger</keyword>
<evidence type="ECO:0000256" key="2">
    <source>
        <dbReference type="PROSITE-ProRule" id="PRU00047"/>
    </source>
</evidence>
<dbReference type="PROSITE" id="PS50158">
    <property type="entry name" value="ZF_CCHC"/>
    <property type="match status" value="1"/>
</dbReference>
<dbReference type="Gene3D" id="4.10.60.10">
    <property type="entry name" value="Zinc finger, CCHC-type"/>
    <property type="match status" value="1"/>
</dbReference>
<dbReference type="GO" id="GO:0003676">
    <property type="term" value="F:nucleic acid binding"/>
    <property type="evidence" value="ECO:0007669"/>
    <property type="project" value="InterPro"/>
</dbReference>
<keyword evidence="6" id="KW-1185">Reference proteome</keyword>
<dbReference type="GO" id="GO:0006397">
    <property type="term" value="P:mRNA processing"/>
    <property type="evidence" value="ECO:0007669"/>
    <property type="project" value="UniProtKB-KW"/>
</dbReference>
<protein>
    <recommendedName>
        <fullName evidence="4">CCHC-type domain-containing protein</fullName>
    </recommendedName>
</protein>
<reference evidence="5" key="1">
    <citation type="submission" date="2020-11" db="EMBL/GenBank/DDBJ databases">
        <authorList>
            <consortium name="DOE Joint Genome Institute"/>
            <person name="Ahrendt S."/>
            <person name="Riley R."/>
            <person name="Andreopoulos W."/>
            <person name="Labutti K."/>
            <person name="Pangilinan J."/>
            <person name="Ruiz-Duenas F.J."/>
            <person name="Barrasa J.M."/>
            <person name="Sanchez-Garcia M."/>
            <person name="Camarero S."/>
            <person name="Miyauchi S."/>
            <person name="Serrano A."/>
            <person name="Linde D."/>
            <person name="Babiker R."/>
            <person name="Drula E."/>
            <person name="Ayuso-Fernandez I."/>
            <person name="Pacheco R."/>
            <person name="Padilla G."/>
            <person name="Ferreira P."/>
            <person name="Barriuso J."/>
            <person name="Kellner H."/>
            <person name="Castanera R."/>
            <person name="Alfaro M."/>
            <person name="Ramirez L."/>
            <person name="Pisabarro A.G."/>
            <person name="Kuo A."/>
            <person name="Tritt A."/>
            <person name="Lipzen A."/>
            <person name="He G."/>
            <person name="Yan M."/>
            <person name="Ng V."/>
            <person name="Cullen D."/>
            <person name="Martin F."/>
            <person name="Rosso M.-N."/>
            <person name="Henrissat B."/>
            <person name="Hibbett D."/>
            <person name="Martinez A.T."/>
            <person name="Grigoriev I.V."/>
        </authorList>
    </citation>
    <scope>NUCLEOTIDE SEQUENCE</scope>
    <source>
        <strain evidence="5">CIRM-BRFM 674</strain>
    </source>
</reference>
<comment type="caution">
    <text evidence="5">The sequence shown here is derived from an EMBL/GenBank/DDBJ whole genome shotgun (WGS) entry which is preliminary data.</text>
</comment>